<comment type="caution">
    <text evidence="1">The sequence shown here is derived from an EMBL/GenBank/DDBJ whole genome shotgun (WGS) entry which is preliminary data.</text>
</comment>
<evidence type="ECO:0000313" key="2">
    <source>
        <dbReference type="Proteomes" id="UP000477849"/>
    </source>
</evidence>
<keyword evidence="2" id="KW-1185">Reference proteome</keyword>
<dbReference type="RefSeq" id="WP_163902907.1">
    <property type="nucleotide sequence ID" value="NZ_CP048427.1"/>
</dbReference>
<protein>
    <submittedName>
        <fullName evidence="1">Uncharacterized protein</fullName>
    </submittedName>
</protein>
<dbReference type="Proteomes" id="UP000477849">
    <property type="component" value="Unassembled WGS sequence"/>
</dbReference>
<dbReference type="EMBL" id="JAAKZH010000004">
    <property type="protein sequence ID" value="NGO64898.1"/>
    <property type="molecule type" value="Genomic_DNA"/>
</dbReference>
<gene>
    <name evidence="1" type="ORF">G6N76_14600</name>
</gene>
<organism evidence="1 2">
    <name type="scientific">Rhizobium daejeonense</name>
    <dbReference type="NCBI Taxonomy" id="240521"/>
    <lineage>
        <taxon>Bacteria</taxon>
        <taxon>Pseudomonadati</taxon>
        <taxon>Pseudomonadota</taxon>
        <taxon>Alphaproteobacteria</taxon>
        <taxon>Hyphomicrobiales</taxon>
        <taxon>Rhizobiaceae</taxon>
        <taxon>Rhizobium/Agrobacterium group</taxon>
        <taxon>Rhizobium</taxon>
    </lineage>
</organism>
<reference evidence="1 2" key="1">
    <citation type="submission" date="2020-02" db="EMBL/GenBank/DDBJ databases">
        <title>Genome sequence of the type strain CCBAU10050 of Rhizobium daejeonense.</title>
        <authorList>
            <person name="Gao J."/>
            <person name="Sun J."/>
        </authorList>
    </citation>
    <scope>NUCLEOTIDE SEQUENCE [LARGE SCALE GENOMIC DNA]</scope>
    <source>
        <strain evidence="1 2">CCBAU10050</strain>
    </source>
</reference>
<dbReference type="AlphaFoldDB" id="A0A6M1S9C6"/>
<evidence type="ECO:0000313" key="1">
    <source>
        <dbReference type="EMBL" id="NGO64898.1"/>
    </source>
</evidence>
<proteinExistence type="predicted"/>
<accession>A0A6M1S9C6</accession>
<name>A0A6M1S9C6_9HYPH</name>
<sequence length="104" mass="11399">MASLRAVYLAPEQIDKIVTPLLSDAFKDYGFNRASIKEDETFDGEPIIRVRADVKEAVPARELVKILGRIHDALRAGNDERIVFLSAPGPAVVATAGDEDEDTF</sequence>